<dbReference type="EMBL" id="CAFBMK010000337">
    <property type="protein sequence ID" value="CAB4950459.1"/>
    <property type="molecule type" value="Genomic_DNA"/>
</dbReference>
<gene>
    <name evidence="3" type="ORF">UFOPK3564_03458</name>
</gene>
<dbReference type="AlphaFoldDB" id="A0A6J7K6R0"/>
<proteinExistence type="predicted"/>
<keyword evidence="2" id="KW-1133">Transmembrane helix</keyword>
<keyword evidence="2" id="KW-0472">Membrane</keyword>
<feature type="region of interest" description="Disordered" evidence="1">
    <location>
        <begin position="91"/>
        <end position="112"/>
    </location>
</feature>
<organism evidence="3">
    <name type="scientific">freshwater metagenome</name>
    <dbReference type="NCBI Taxonomy" id="449393"/>
    <lineage>
        <taxon>unclassified sequences</taxon>
        <taxon>metagenomes</taxon>
        <taxon>ecological metagenomes</taxon>
    </lineage>
</organism>
<sequence>MSPQTPERQVARYRFDPHTGGIVFGLGLVRMAVLLCVLALGVAALYRGALLGALVFLVLTPPLVLWTREGIPAVVWIPLRLADRFGDRDDRGWSQDPELVPHHDPIDLPKEQ</sequence>
<feature type="transmembrane region" description="Helical" evidence="2">
    <location>
        <begin position="49"/>
        <end position="66"/>
    </location>
</feature>
<keyword evidence="2" id="KW-0812">Transmembrane</keyword>
<protein>
    <submittedName>
        <fullName evidence="3">Unannotated protein</fullName>
    </submittedName>
</protein>
<evidence type="ECO:0000313" key="3">
    <source>
        <dbReference type="EMBL" id="CAB4950459.1"/>
    </source>
</evidence>
<evidence type="ECO:0000256" key="2">
    <source>
        <dbReference type="SAM" id="Phobius"/>
    </source>
</evidence>
<evidence type="ECO:0000256" key="1">
    <source>
        <dbReference type="SAM" id="MobiDB-lite"/>
    </source>
</evidence>
<feature type="transmembrane region" description="Helical" evidence="2">
    <location>
        <begin position="21"/>
        <end position="43"/>
    </location>
</feature>
<name>A0A6J7K6R0_9ZZZZ</name>
<accession>A0A6J7K6R0</accession>
<reference evidence="3" key="1">
    <citation type="submission" date="2020-05" db="EMBL/GenBank/DDBJ databases">
        <authorList>
            <person name="Chiriac C."/>
            <person name="Salcher M."/>
            <person name="Ghai R."/>
            <person name="Kavagutti S V."/>
        </authorList>
    </citation>
    <scope>NUCLEOTIDE SEQUENCE</scope>
</reference>